<evidence type="ECO:0000313" key="3">
    <source>
        <dbReference type="WBParaSite" id="GPUH_0000397701-mRNA-1"/>
    </source>
</evidence>
<dbReference type="EMBL" id="UYRT01007139">
    <property type="protein sequence ID" value="VDK41698.1"/>
    <property type="molecule type" value="Genomic_DNA"/>
</dbReference>
<name>A0A183D5H9_9BILA</name>
<dbReference type="OrthoDB" id="10365270at2759"/>
<reference evidence="1 2" key="2">
    <citation type="submission" date="2018-11" db="EMBL/GenBank/DDBJ databases">
        <authorList>
            <consortium name="Pathogen Informatics"/>
        </authorList>
    </citation>
    <scope>NUCLEOTIDE SEQUENCE [LARGE SCALE GENOMIC DNA]</scope>
</reference>
<organism evidence="3">
    <name type="scientific">Gongylonema pulchrum</name>
    <dbReference type="NCBI Taxonomy" id="637853"/>
    <lineage>
        <taxon>Eukaryota</taxon>
        <taxon>Metazoa</taxon>
        <taxon>Ecdysozoa</taxon>
        <taxon>Nematoda</taxon>
        <taxon>Chromadorea</taxon>
        <taxon>Rhabditida</taxon>
        <taxon>Spirurina</taxon>
        <taxon>Spiruromorpha</taxon>
        <taxon>Spiruroidea</taxon>
        <taxon>Gongylonematidae</taxon>
        <taxon>Gongylonema</taxon>
    </lineage>
</organism>
<dbReference type="AlphaFoldDB" id="A0A183D5H9"/>
<dbReference type="WBParaSite" id="GPUH_0000397701-mRNA-1">
    <property type="protein sequence ID" value="GPUH_0000397701-mRNA-1"/>
    <property type="gene ID" value="GPUH_0000397701"/>
</dbReference>
<protein>
    <submittedName>
        <fullName evidence="3">SpoU_methylase domain-containing protein</fullName>
    </submittedName>
</protein>
<evidence type="ECO:0000313" key="2">
    <source>
        <dbReference type="Proteomes" id="UP000271098"/>
    </source>
</evidence>
<keyword evidence="2" id="KW-1185">Reference proteome</keyword>
<evidence type="ECO:0000313" key="1">
    <source>
        <dbReference type="EMBL" id="VDK41698.1"/>
    </source>
</evidence>
<gene>
    <name evidence="1" type="ORF">GPUH_LOCUS3968</name>
</gene>
<sequence>MLVGEETEGVGHDFETASVELSSCLQVLAAPSSFGVVAFARAIVLRYPFIS</sequence>
<dbReference type="Proteomes" id="UP000271098">
    <property type="component" value="Unassembled WGS sequence"/>
</dbReference>
<accession>A0A183D5H9</accession>
<reference evidence="3" key="1">
    <citation type="submission" date="2016-06" db="UniProtKB">
        <authorList>
            <consortium name="WormBaseParasite"/>
        </authorList>
    </citation>
    <scope>IDENTIFICATION</scope>
</reference>
<proteinExistence type="predicted"/>